<feature type="region of interest" description="Disordered" evidence="1">
    <location>
        <begin position="68"/>
        <end position="102"/>
    </location>
</feature>
<organism evidence="2 3">
    <name type="scientific">Pristionchus entomophagus</name>
    <dbReference type="NCBI Taxonomy" id="358040"/>
    <lineage>
        <taxon>Eukaryota</taxon>
        <taxon>Metazoa</taxon>
        <taxon>Ecdysozoa</taxon>
        <taxon>Nematoda</taxon>
        <taxon>Chromadorea</taxon>
        <taxon>Rhabditida</taxon>
        <taxon>Rhabditina</taxon>
        <taxon>Diplogasteromorpha</taxon>
        <taxon>Diplogasteroidea</taxon>
        <taxon>Neodiplogasteridae</taxon>
        <taxon>Pristionchus</taxon>
    </lineage>
</organism>
<feature type="compositionally biased region" description="Polar residues" evidence="1">
    <location>
        <begin position="1"/>
        <end position="11"/>
    </location>
</feature>
<feature type="compositionally biased region" description="Basic and acidic residues" evidence="1">
    <location>
        <begin position="13"/>
        <end position="26"/>
    </location>
</feature>
<evidence type="ECO:0000313" key="2">
    <source>
        <dbReference type="EMBL" id="GMT01380.1"/>
    </source>
</evidence>
<feature type="region of interest" description="Disordered" evidence="1">
    <location>
        <begin position="1"/>
        <end position="28"/>
    </location>
</feature>
<feature type="non-terminal residue" evidence="2">
    <location>
        <position position="196"/>
    </location>
</feature>
<feature type="compositionally biased region" description="Acidic residues" evidence="1">
    <location>
        <begin position="76"/>
        <end position="95"/>
    </location>
</feature>
<keyword evidence="3" id="KW-1185">Reference proteome</keyword>
<evidence type="ECO:0000256" key="1">
    <source>
        <dbReference type="SAM" id="MobiDB-lite"/>
    </source>
</evidence>
<dbReference type="EMBL" id="BTSX01000005">
    <property type="protein sequence ID" value="GMT01380.1"/>
    <property type="molecule type" value="Genomic_DNA"/>
</dbReference>
<name>A0AAV5U528_9BILA</name>
<reference evidence="2" key="1">
    <citation type="submission" date="2023-10" db="EMBL/GenBank/DDBJ databases">
        <title>Genome assembly of Pristionchus species.</title>
        <authorList>
            <person name="Yoshida K."/>
            <person name="Sommer R.J."/>
        </authorList>
    </citation>
    <scope>NUCLEOTIDE SEQUENCE</scope>
    <source>
        <strain evidence="2">RS0144</strain>
    </source>
</reference>
<gene>
    <name evidence="2" type="ORF">PENTCL1PPCAC_23554</name>
</gene>
<evidence type="ECO:0000313" key="3">
    <source>
        <dbReference type="Proteomes" id="UP001432027"/>
    </source>
</evidence>
<comment type="caution">
    <text evidence="2">The sequence shown here is derived from an EMBL/GenBank/DDBJ whole genome shotgun (WGS) entry which is preliminary data.</text>
</comment>
<dbReference type="Proteomes" id="UP001432027">
    <property type="component" value="Unassembled WGS sequence"/>
</dbReference>
<accession>A0AAV5U528</accession>
<proteinExistence type="predicted"/>
<evidence type="ECO:0008006" key="4">
    <source>
        <dbReference type="Google" id="ProtNLM"/>
    </source>
</evidence>
<protein>
    <recommendedName>
        <fullName evidence="4">Ribosomal protein</fullName>
    </recommendedName>
</protein>
<sequence length="196" mass="20999">MTFRSCFSQSIKGGEERVGEGGKGEDSQLACGRRLSCGRYGSSHSLVSAECSPARGTEVEDVEARIGAEGNAAETPGDEGKEEPEEETTSDDEPSESAGRSLDVRHHVRLAMGAVHLDGIHSIHIGASRDEHWDRRRPAESRGCIGCSSRGSGCSCDRCSSSRDGDGGWRGRVVGGRGIVGRRRTATLFWIRHDSP</sequence>
<dbReference type="AlphaFoldDB" id="A0AAV5U528"/>